<protein>
    <submittedName>
        <fullName evidence="2">Uncharacterized protein</fullName>
    </submittedName>
</protein>
<feature type="transmembrane region" description="Helical" evidence="1">
    <location>
        <begin position="60"/>
        <end position="84"/>
    </location>
</feature>
<name>A0A2A2T7S5_9BURK</name>
<organism evidence="2 3">
    <name type="scientific">Vandammella animalimorsus</name>
    <dbReference type="NCBI Taxonomy" id="2029117"/>
    <lineage>
        <taxon>Bacteria</taxon>
        <taxon>Pseudomonadati</taxon>
        <taxon>Pseudomonadota</taxon>
        <taxon>Betaproteobacteria</taxon>
        <taxon>Burkholderiales</taxon>
        <taxon>Comamonadaceae</taxon>
        <taxon>Vandammella</taxon>
    </lineage>
</organism>
<keyword evidence="1" id="KW-0472">Membrane</keyword>
<keyword evidence="1" id="KW-1133">Transmembrane helix</keyword>
<evidence type="ECO:0000313" key="2">
    <source>
        <dbReference type="EMBL" id="PAX17897.1"/>
    </source>
</evidence>
<gene>
    <name evidence="2" type="ORF">CLI92_03515</name>
</gene>
<keyword evidence="1" id="KW-0812">Transmembrane</keyword>
<dbReference type="AlphaFoldDB" id="A0A2A2T7S5"/>
<sequence>MQEMNDMRMPTAEPFERYWIVNPHTVAEANLRMGAALLMVMGGGIGVFSLLKIGGWFSLLALPFAALALLAALVWGRLFAFAFLHPQRRMAQIDQHGLRLVVDHSALAGFWPRQELGPPMPWPQLQAVYAYQTQRMGEHGMLYFSHLAVVFKDGQTRRFDTDVLGQHAVSEDIAAAAQAVLAGQRPAAAPDVALRIRPLGWLVATLGPLCALLPTSLLVLQEELKPILGPHFERTIDYSMLLLLLMLCARLAPSWQAQQVELPAPPSRA</sequence>
<evidence type="ECO:0000313" key="3">
    <source>
        <dbReference type="Proteomes" id="UP000217780"/>
    </source>
</evidence>
<proteinExistence type="predicted"/>
<evidence type="ECO:0000256" key="1">
    <source>
        <dbReference type="SAM" id="Phobius"/>
    </source>
</evidence>
<dbReference type="EMBL" id="NTBI01000002">
    <property type="protein sequence ID" value="PAX17897.1"/>
    <property type="molecule type" value="Genomic_DNA"/>
</dbReference>
<reference evidence="2 3" key="1">
    <citation type="submission" date="2017-08" db="EMBL/GenBank/DDBJ databases">
        <title>WGS of Clinical strains of the CDC Group NO-1 linked to zoonotic infections in humans.</title>
        <authorList>
            <person name="Bernier A.-M."/>
            <person name="Bernard K."/>
        </authorList>
    </citation>
    <scope>NUCLEOTIDE SEQUENCE [LARGE SCALE GENOMIC DNA]</scope>
    <source>
        <strain evidence="2 3">NML91-0035</strain>
    </source>
</reference>
<feature type="transmembrane region" description="Helical" evidence="1">
    <location>
        <begin position="35"/>
        <end position="54"/>
    </location>
</feature>
<dbReference type="Proteomes" id="UP000217780">
    <property type="component" value="Unassembled WGS sequence"/>
</dbReference>
<comment type="caution">
    <text evidence="2">The sequence shown here is derived from an EMBL/GenBank/DDBJ whole genome shotgun (WGS) entry which is preliminary data.</text>
</comment>
<accession>A0A2A2T7S5</accession>